<dbReference type="PRINTS" id="PR00081">
    <property type="entry name" value="GDHRDH"/>
</dbReference>
<dbReference type="Proteomes" id="UP001642406">
    <property type="component" value="Unassembled WGS sequence"/>
</dbReference>
<reference evidence="2 3" key="1">
    <citation type="submission" date="2024-01" db="EMBL/GenBank/DDBJ databases">
        <authorList>
            <person name="Allen C."/>
            <person name="Tagirdzhanova G."/>
        </authorList>
    </citation>
    <scope>NUCLEOTIDE SEQUENCE [LARGE SCALE GENOMIC DNA]</scope>
</reference>
<dbReference type="InterPro" id="IPR002347">
    <property type="entry name" value="SDR_fam"/>
</dbReference>
<dbReference type="SUPFAM" id="SSF51735">
    <property type="entry name" value="NAD(P)-binding Rossmann-fold domains"/>
    <property type="match status" value="1"/>
</dbReference>
<dbReference type="PANTHER" id="PTHR43157">
    <property type="entry name" value="PHOSPHATIDYLINOSITOL-GLYCAN BIOSYNTHESIS CLASS F PROTEIN-RELATED"/>
    <property type="match status" value="1"/>
</dbReference>
<evidence type="ECO:0000256" key="1">
    <source>
        <dbReference type="ARBA" id="ARBA00023002"/>
    </source>
</evidence>
<gene>
    <name evidence="2" type="ORF">SBRCBS47491_001580</name>
</gene>
<keyword evidence="3" id="KW-1185">Reference proteome</keyword>
<dbReference type="InterPro" id="IPR036291">
    <property type="entry name" value="NAD(P)-bd_dom_sf"/>
</dbReference>
<dbReference type="Pfam" id="PF00106">
    <property type="entry name" value="adh_short"/>
    <property type="match status" value="1"/>
</dbReference>
<dbReference type="PANTHER" id="PTHR43157:SF35">
    <property type="entry name" value="DEHYDROGENASE_REDUCTASE FAMILY PROTEIN, PUTATIVE-RELATED"/>
    <property type="match status" value="1"/>
</dbReference>
<dbReference type="Gene3D" id="3.40.50.720">
    <property type="entry name" value="NAD(P)-binding Rossmann-like Domain"/>
    <property type="match status" value="1"/>
</dbReference>
<sequence>MTSSVSLQLPPRDLSFGKLFLDSQFRYYPKWAPKSTNLTGQTAIITGASTGLGLEAGRQMLGFGLSRLIIAVRSPSKGESAAADLRKSFPKARIDVWELEMESYKSVQAFAARVDTELTRIDTVILNAGMIGDTFQTSPETGHERTVQVNYLSTFLLAILLLPILKTKGRSSGSASGRHTPHLTIVNSGVSLGSKHLWEDTRPLLPAFDDTSKIEWDSVERYWSSKLLGQLFFIKLFPYVSSDDVIFNMVDPGYIRGTSLQREVSERGYIIAFVVWLSKAITGRRLTVGGSTYMDAAVVRGKESHGCFIMDWEVRPFAIFAYTDKGKENIDVLWRETLEEFKFANVKDILKSLKD</sequence>
<dbReference type="EMBL" id="CAWUHC010000009">
    <property type="protein sequence ID" value="CAK7212787.1"/>
    <property type="molecule type" value="Genomic_DNA"/>
</dbReference>
<evidence type="ECO:0000313" key="3">
    <source>
        <dbReference type="Proteomes" id="UP001642406"/>
    </source>
</evidence>
<evidence type="ECO:0000313" key="2">
    <source>
        <dbReference type="EMBL" id="CAK7212787.1"/>
    </source>
</evidence>
<evidence type="ECO:0008006" key="4">
    <source>
        <dbReference type="Google" id="ProtNLM"/>
    </source>
</evidence>
<organism evidence="2 3">
    <name type="scientific">Sporothrix bragantina</name>
    <dbReference type="NCBI Taxonomy" id="671064"/>
    <lineage>
        <taxon>Eukaryota</taxon>
        <taxon>Fungi</taxon>
        <taxon>Dikarya</taxon>
        <taxon>Ascomycota</taxon>
        <taxon>Pezizomycotina</taxon>
        <taxon>Sordariomycetes</taxon>
        <taxon>Sordariomycetidae</taxon>
        <taxon>Ophiostomatales</taxon>
        <taxon>Ophiostomataceae</taxon>
        <taxon>Sporothrix</taxon>
    </lineage>
</organism>
<comment type="caution">
    <text evidence="2">The sequence shown here is derived from an EMBL/GenBank/DDBJ whole genome shotgun (WGS) entry which is preliminary data.</text>
</comment>
<name>A0ABP0AZS4_9PEZI</name>
<keyword evidence="1" id="KW-0560">Oxidoreductase</keyword>
<proteinExistence type="predicted"/>
<protein>
    <recommendedName>
        <fullName evidence="4">Short-chain dehydrogenase/reductase family protein</fullName>
    </recommendedName>
</protein>
<accession>A0ABP0AZS4</accession>